<dbReference type="Pfam" id="PF02401">
    <property type="entry name" value="LYTB"/>
    <property type="match status" value="1"/>
</dbReference>
<comment type="cofactor">
    <cofactor evidence="1">
        <name>[4Fe-4S] cluster</name>
        <dbReference type="ChEBI" id="CHEBI:49883"/>
    </cofactor>
</comment>
<keyword evidence="5" id="KW-0411">Iron-sulfur</keyword>
<dbReference type="EMBL" id="BMRE01000016">
    <property type="protein sequence ID" value="GGU43543.1"/>
    <property type="molecule type" value="Genomic_DNA"/>
</dbReference>
<evidence type="ECO:0000313" key="8">
    <source>
        <dbReference type="Proteomes" id="UP000649573"/>
    </source>
</evidence>
<dbReference type="Proteomes" id="UP000649573">
    <property type="component" value="Unassembled WGS sequence"/>
</dbReference>
<protein>
    <submittedName>
        <fullName evidence="7">Uncharacterized protein</fullName>
    </submittedName>
</protein>
<name>A0ABQ2ULJ2_9PSEU</name>
<feature type="compositionally biased region" description="Low complexity" evidence="6">
    <location>
        <begin position="83"/>
        <end position="97"/>
    </location>
</feature>
<keyword evidence="8" id="KW-1185">Reference proteome</keyword>
<dbReference type="RefSeq" id="WP_229812743.1">
    <property type="nucleotide sequence ID" value="NZ_BMRE01000016.1"/>
</dbReference>
<keyword evidence="4" id="KW-0408">Iron</keyword>
<keyword evidence="2" id="KW-0004">4Fe-4S</keyword>
<proteinExistence type="predicted"/>
<accession>A0ABQ2ULJ2</accession>
<keyword evidence="3" id="KW-0479">Metal-binding</keyword>
<sequence length="122" mass="13011">MRTTFAVDETRNVVDTLRGMFPRPQAPPADIRYATTNRHDASQAVIEDSDLVLVVGSANSVRLVETSRLLAGSRPSAPKHTRTTLSSGTGTSASSVSCAATRRCPAVIRWSPCPRRAGTPSC</sequence>
<evidence type="ECO:0000256" key="2">
    <source>
        <dbReference type="ARBA" id="ARBA00022485"/>
    </source>
</evidence>
<dbReference type="Gene3D" id="3.40.1010.20">
    <property type="entry name" value="4-hydroxy-3-methylbut-2-enyl diphosphate reductase, catalytic domain"/>
    <property type="match status" value="1"/>
</dbReference>
<organism evidence="7 8">
    <name type="scientific">Lentzea flava</name>
    <dbReference type="NCBI Taxonomy" id="103732"/>
    <lineage>
        <taxon>Bacteria</taxon>
        <taxon>Bacillati</taxon>
        <taxon>Actinomycetota</taxon>
        <taxon>Actinomycetes</taxon>
        <taxon>Pseudonocardiales</taxon>
        <taxon>Pseudonocardiaceae</taxon>
        <taxon>Lentzea</taxon>
    </lineage>
</organism>
<evidence type="ECO:0000313" key="7">
    <source>
        <dbReference type="EMBL" id="GGU43543.1"/>
    </source>
</evidence>
<evidence type="ECO:0000256" key="1">
    <source>
        <dbReference type="ARBA" id="ARBA00001966"/>
    </source>
</evidence>
<dbReference type="InterPro" id="IPR003451">
    <property type="entry name" value="LytB/IspH"/>
</dbReference>
<evidence type="ECO:0000256" key="6">
    <source>
        <dbReference type="SAM" id="MobiDB-lite"/>
    </source>
</evidence>
<evidence type="ECO:0000256" key="5">
    <source>
        <dbReference type="ARBA" id="ARBA00023014"/>
    </source>
</evidence>
<evidence type="ECO:0000256" key="4">
    <source>
        <dbReference type="ARBA" id="ARBA00023004"/>
    </source>
</evidence>
<gene>
    <name evidence="7" type="ORF">GCM10010178_40100</name>
</gene>
<comment type="caution">
    <text evidence="7">The sequence shown here is derived from an EMBL/GenBank/DDBJ whole genome shotgun (WGS) entry which is preliminary data.</text>
</comment>
<reference evidence="8" key="1">
    <citation type="journal article" date="2019" name="Int. J. Syst. Evol. Microbiol.">
        <title>The Global Catalogue of Microorganisms (GCM) 10K type strain sequencing project: providing services to taxonomists for standard genome sequencing and annotation.</title>
        <authorList>
            <consortium name="The Broad Institute Genomics Platform"/>
            <consortium name="The Broad Institute Genome Sequencing Center for Infectious Disease"/>
            <person name="Wu L."/>
            <person name="Ma J."/>
        </authorList>
    </citation>
    <scope>NUCLEOTIDE SEQUENCE [LARGE SCALE GENOMIC DNA]</scope>
    <source>
        <strain evidence="8">JCM 3296</strain>
    </source>
</reference>
<feature type="region of interest" description="Disordered" evidence="6">
    <location>
        <begin position="72"/>
        <end position="97"/>
    </location>
</feature>
<evidence type="ECO:0000256" key="3">
    <source>
        <dbReference type="ARBA" id="ARBA00022723"/>
    </source>
</evidence>